<dbReference type="EMBL" id="FMSH01000261">
    <property type="protein sequence ID" value="SCU76694.1"/>
    <property type="molecule type" value="Genomic_DNA"/>
</dbReference>
<evidence type="ECO:0008006" key="2">
    <source>
        <dbReference type="Google" id="ProtNLM"/>
    </source>
</evidence>
<evidence type="ECO:0000313" key="1">
    <source>
        <dbReference type="EMBL" id="SCU76694.1"/>
    </source>
</evidence>
<gene>
    <name evidence="1" type="ORF">CNECB9_3330014</name>
</gene>
<dbReference type="NCBIfam" id="NF041282">
    <property type="entry name" value="TnpC_regulator"/>
    <property type="match status" value="1"/>
</dbReference>
<dbReference type="InterPro" id="IPR049837">
    <property type="entry name" value="TnpC_reg-like"/>
</dbReference>
<proteinExistence type="predicted"/>
<dbReference type="RefSeq" id="WP_340526358.1">
    <property type="nucleotide sequence ID" value="NZ_FMSH01000261.1"/>
</dbReference>
<sequence>MSDSEDTVETAYGRLDRAALQQAQDAYDTTLLLRMVDDLDAMLAEARAEDGLRDMVLRLHGMAHTVINGAGMTIATGEESLPELAFDTQAEVLRIVTMLQGWLRQIEPLEQLTPRN</sequence>
<reference evidence="1" key="1">
    <citation type="submission" date="2016-09" db="EMBL/GenBank/DDBJ databases">
        <authorList>
            <person name="Capua I."/>
            <person name="De Benedictis P."/>
            <person name="Joannis T."/>
            <person name="Lombin L.H."/>
            <person name="Cattoli G."/>
        </authorList>
    </citation>
    <scope>NUCLEOTIDE SEQUENCE</scope>
    <source>
        <strain evidence="1">B9</strain>
    </source>
</reference>
<organism evidence="1">
    <name type="scientific">Cupriavidus necator</name>
    <name type="common">Alcaligenes eutrophus</name>
    <name type="synonym">Ralstonia eutropha</name>
    <dbReference type="NCBI Taxonomy" id="106590"/>
    <lineage>
        <taxon>Bacteria</taxon>
        <taxon>Pseudomonadati</taxon>
        <taxon>Pseudomonadota</taxon>
        <taxon>Betaproteobacteria</taxon>
        <taxon>Burkholderiales</taxon>
        <taxon>Burkholderiaceae</taxon>
        <taxon>Cupriavidus</taxon>
    </lineage>
</organism>
<name>A0A1K0II52_CUPNE</name>
<protein>
    <recommendedName>
        <fullName evidence="2">Transposase</fullName>
    </recommendedName>
</protein>
<dbReference type="AlphaFoldDB" id="A0A1K0II52"/>
<accession>A0A1K0II52</accession>